<name>A0A8R1EEC2_CAEJA</name>
<evidence type="ECO:0000313" key="3">
    <source>
        <dbReference type="Proteomes" id="UP000005237"/>
    </source>
</evidence>
<proteinExistence type="predicted"/>
<dbReference type="AlphaFoldDB" id="A0A8R1EEC2"/>
<evidence type="ECO:0000256" key="1">
    <source>
        <dbReference type="SAM" id="Phobius"/>
    </source>
</evidence>
<organism evidence="2 3">
    <name type="scientific">Caenorhabditis japonica</name>
    <dbReference type="NCBI Taxonomy" id="281687"/>
    <lineage>
        <taxon>Eukaryota</taxon>
        <taxon>Metazoa</taxon>
        <taxon>Ecdysozoa</taxon>
        <taxon>Nematoda</taxon>
        <taxon>Chromadorea</taxon>
        <taxon>Rhabditida</taxon>
        <taxon>Rhabditina</taxon>
        <taxon>Rhabditomorpha</taxon>
        <taxon>Rhabditoidea</taxon>
        <taxon>Rhabditidae</taxon>
        <taxon>Peloderinae</taxon>
        <taxon>Caenorhabditis</taxon>
    </lineage>
</organism>
<dbReference type="Proteomes" id="UP000005237">
    <property type="component" value="Unassembled WGS sequence"/>
</dbReference>
<evidence type="ECO:0000313" key="2">
    <source>
        <dbReference type="EnsemblMetazoa" id="CJA34058.1"/>
    </source>
</evidence>
<feature type="transmembrane region" description="Helical" evidence="1">
    <location>
        <begin position="20"/>
        <end position="48"/>
    </location>
</feature>
<reference evidence="2" key="2">
    <citation type="submission" date="2022-06" db="UniProtKB">
        <authorList>
            <consortium name="EnsemblMetazoa"/>
        </authorList>
    </citation>
    <scope>IDENTIFICATION</scope>
    <source>
        <strain evidence="2">DF5081</strain>
    </source>
</reference>
<keyword evidence="1" id="KW-0812">Transmembrane</keyword>
<keyword evidence="1" id="KW-1133">Transmembrane helix</keyword>
<sequence length="73" mass="7947">MAGLVGGADSSTEDLSVCLLVLIVFFLLIVASVLLQFLEALSVGLSVCPFAKKLPSRSKVFLIHKISFFDQFR</sequence>
<keyword evidence="1" id="KW-0472">Membrane</keyword>
<protein>
    <submittedName>
        <fullName evidence="2">Uncharacterized protein</fullName>
    </submittedName>
</protein>
<keyword evidence="3" id="KW-1185">Reference proteome</keyword>
<reference evidence="3" key="1">
    <citation type="submission" date="2010-08" db="EMBL/GenBank/DDBJ databases">
        <authorList>
            <consortium name="Caenorhabditis japonica Sequencing Consortium"/>
            <person name="Wilson R.K."/>
        </authorList>
    </citation>
    <scope>NUCLEOTIDE SEQUENCE [LARGE SCALE GENOMIC DNA]</scope>
    <source>
        <strain evidence="3">DF5081</strain>
    </source>
</reference>
<accession>A0A8R1EEC2</accession>
<dbReference type="EnsemblMetazoa" id="CJA34058.1">
    <property type="protein sequence ID" value="CJA34058.1"/>
    <property type="gene ID" value="WBGene00209905"/>
</dbReference>